<sequence>MSWTVLHIIGIMAYAISGALVAIEAKYSFTGVYVLGLTTSFGGATVRNLLIGAPVSELWDSGTITIVFVTLTIIVLLPLRWTQHWKKWGNLFDSIGLATFALDGALSVRDFNGPLGLMILAAMFTGLGGGMIRDLLAGRKPLALKEEIHAVLAIFCGIYVWLDWTNPLQLSLAVFAVVTIRMAAVRFNLNFGLPGTIKKNNF</sequence>
<dbReference type="Pfam" id="PF03458">
    <property type="entry name" value="Gly_transporter"/>
    <property type="match status" value="2"/>
</dbReference>
<evidence type="ECO:0000256" key="3">
    <source>
        <dbReference type="ARBA" id="ARBA00022475"/>
    </source>
</evidence>
<evidence type="ECO:0000313" key="10">
    <source>
        <dbReference type="Proteomes" id="UP000319756"/>
    </source>
</evidence>
<accession>A0A514LFE4</accession>
<dbReference type="KEGG" id="sale:EPH95_04745"/>
<comment type="subcellular location">
    <subcellularLocation>
        <location evidence="1">Cell membrane</location>
        <topology evidence="1">Multi-pass membrane protein</topology>
    </subcellularLocation>
</comment>
<proteinExistence type="inferred from homology"/>
<evidence type="ECO:0000256" key="4">
    <source>
        <dbReference type="ARBA" id="ARBA00022692"/>
    </source>
</evidence>
<feature type="transmembrane region" description="Helical" evidence="7">
    <location>
        <begin position="30"/>
        <end position="50"/>
    </location>
</feature>
<dbReference type="InterPro" id="IPR005115">
    <property type="entry name" value="Gly_transporter"/>
</dbReference>
<feature type="domain" description="Glycine transporter" evidence="8">
    <location>
        <begin position="91"/>
        <end position="162"/>
    </location>
</feature>
<dbReference type="Proteomes" id="UP000319756">
    <property type="component" value="Chromosome"/>
</dbReference>
<dbReference type="EMBL" id="CP035485">
    <property type="protein sequence ID" value="QDI90572.1"/>
    <property type="molecule type" value="Genomic_DNA"/>
</dbReference>
<dbReference type="PANTHER" id="PTHR30506:SF3">
    <property type="entry name" value="UPF0126 INNER MEMBRANE PROTEIN YADS-RELATED"/>
    <property type="match status" value="1"/>
</dbReference>
<evidence type="ECO:0000256" key="5">
    <source>
        <dbReference type="ARBA" id="ARBA00022989"/>
    </source>
</evidence>
<keyword evidence="3" id="KW-1003">Cell membrane</keyword>
<feature type="transmembrane region" description="Helical" evidence="7">
    <location>
        <begin position="6"/>
        <end position="23"/>
    </location>
</feature>
<gene>
    <name evidence="9" type="ORF">EPH95_04745</name>
</gene>
<evidence type="ECO:0000256" key="7">
    <source>
        <dbReference type="SAM" id="Phobius"/>
    </source>
</evidence>
<feature type="domain" description="Glycine transporter" evidence="8">
    <location>
        <begin position="5"/>
        <end position="77"/>
    </location>
</feature>
<feature type="transmembrane region" description="Helical" evidence="7">
    <location>
        <begin position="170"/>
        <end position="189"/>
    </location>
</feature>
<keyword evidence="5 7" id="KW-1133">Transmembrane helix</keyword>
<evidence type="ECO:0000259" key="8">
    <source>
        <dbReference type="Pfam" id="PF03458"/>
    </source>
</evidence>
<feature type="transmembrane region" description="Helical" evidence="7">
    <location>
        <begin position="62"/>
        <end position="79"/>
    </location>
</feature>
<dbReference type="OrthoDB" id="9791874at2"/>
<evidence type="ECO:0000256" key="6">
    <source>
        <dbReference type="ARBA" id="ARBA00023136"/>
    </source>
</evidence>
<dbReference type="RefSeq" id="WP_142087785.1">
    <property type="nucleotide sequence ID" value="NZ_CP035485.1"/>
</dbReference>
<dbReference type="AlphaFoldDB" id="A0A514LFE4"/>
<keyword evidence="10" id="KW-1185">Reference proteome</keyword>
<evidence type="ECO:0000313" key="9">
    <source>
        <dbReference type="EMBL" id="QDI90572.1"/>
    </source>
</evidence>
<feature type="transmembrane region" description="Helical" evidence="7">
    <location>
        <begin position="115"/>
        <end position="136"/>
    </location>
</feature>
<dbReference type="GO" id="GO:0005886">
    <property type="term" value="C:plasma membrane"/>
    <property type="evidence" value="ECO:0007669"/>
    <property type="project" value="UniProtKB-SubCell"/>
</dbReference>
<comment type="similarity">
    <text evidence="2">Belongs to the UPF0126 family.</text>
</comment>
<dbReference type="PANTHER" id="PTHR30506">
    <property type="entry name" value="INNER MEMBRANE PROTEIN"/>
    <property type="match status" value="1"/>
</dbReference>
<name>A0A514LFE4_9BACI</name>
<keyword evidence="4 7" id="KW-0812">Transmembrane</keyword>
<evidence type="ECO:0000256" key="2">
    <source>
        <dbReference type="ARBA" id="ARBA00008193"/>
    </source>
</evidence>
<keyword evidence="6 7" id="KW-0472">Membrane</keyword>
<organism evidence="9 10">
    <name type="scientific">Salicibibacter halophilus</name>
    <dbReference type="NCBI Taxonomy" id="2502791"/>
    <lineage>
        <taxon>Bacteria</taxon>
        <taxon>Bacillati</taxon>
        <taxon>Bacillota</taxon>
        <taxon>Bacilli</taxon>
        <taxon>Bacillales</taxon>
        <taxon>Bacillaceae</taxon>
        <taxon>Salicibibacter</taxon>
    </lineage>
</organism>
<feature type="transmembrane region" description="Helical" evidence="7">
    <location>
        <begin position="148"/>
        <end position="164"/>
    </location>
</feature>
<reference evidence="10" key="1">
    <citation type="submission" date="2019-01" db="EMBL/GenBank/DDBJ databases">
        <title>Genomic analysis of Salicibibacter sp. NKC3-5.</title>
        <authorList>
            <person name="Oh Y.J."/>
        </authorList>
    </citation>
    <scope>NUCLEOTIDE SEQUENCE [LARGE SCALE GENOMIC DNA]</scope>
    <source>
        <strain evidence="10">NKC3-5</strain>
    </source>
</reference>
<evidence type="ECO:0000256" key="1">
    <source>
        <dbReference type="ARBA" id="ARBA00004651"/>
    </source>
</evidence>
<protein>
    <submittedName>
        <fullName evidence="9">Trimeric intracellular cation channel family protein</fullName>
    </submittedName>
</protein>